<dbReference type="CDD" id="cd00054">
    <property type="entry name" value="EGF_CA"/>
    <property type="match status" value="1"/>
</dbReference>
<evidence type="ECO:0000256" key="4">
    <source>
        <dbReference type="ARBA" id="ARBA00023136"/>
    </source>
</evidence>
<dbReference type="PRINTS" id="PR00205">
    <property type="entry name" value="CADHERIN"/>
</dbReference>
<dbReference type="InterPro" id="IPR002126">
    <property type="entry name" value="Cadherin-like_dom"/>
</dbReference>
<evidence type="ECO:0000256" key="7">
    <source>
        <dbReference type="PROSITE-ProRule" id="PRU00076"/>
    </source>
</evidence>
<dbReference type="Pfam" id="PF02210">
    <property type="entry name" value="Laminin_G_2"/>
    <property type="match status" value="1"/>
</dbReference>
<keyword evidence="5 7" id="KW-1015">Disulfide bond</keyword>
<evidence type="ECO:0000256" key="3">
    <source>
        <dbReference type="ARBA" id="ARBA00022837"/>
    </source>
</evidence>
<dbReference type="Gene3D" id="2.10.25.10">
    <property type="entry name" value="Laminin"/>
    <property type="match status" value="1"/>
</dbReference>
<feature type="domain" description="Cadherin" evidence="11">
    <location>
        <begin position="99"/>
        <end position="136"/>
    </location>
</feature>
<evidence type="ECO:0000256" key="2">
    <source>
        <dbReference type="ARBA" id="ARBA00022737"/>
    </source>
</evidence>
<feature type="region of interest" description="Disordered" evidence="8">
    <location>
        <begin position="350"/>
        <end position="395"/>
    </location>
</feature>
<evidence type="ECO:0000256" key="9">
    <source>
        <dbReference type="SAM" id="Phobius"/>
    </source>
</evidence>
<reference evidence="12 13" key="1">
    <citation type="submission" date="2019-05" db="EMBL/GenBank/DDBJ databases">
        <title>Another draft genome of Portunus trituberculatus and its Hox gene families provides insights of decapod evolution.</title>
        <authorList>
            <person name="Jeong J.-H."/>
            <person name="Song I."/>
            <person name="Kim S."/>
            <person name="Choi T."/>
            <person name="Kim D."/>
            <person name="Ryu S."/>
            <person name="Kim W."/>
        </authorList>
    </citation>
    <scope>NUCLEOTIDE SEQUENCE [LARGE SCALE GENOMIC DNA]</scope>
    <source>
        <tissue evidence="12">Muscle</tissue>
    </source>
</reference>
<dbReference type="Gene3D" id="2.60.120.200">
    <property type="match status" value="2"/>
</dbReference>
<dbReference type="GO" id="GO:0001736">
    <property type="term" value="P:establishment of planar polarity"/>
    <property type="evidence" value="ECO:0007669"/>
    <property type="project" value="UniProtKB-ARBA"/>
</dbReference>
<evidence type="ECO:0000259" key="11">
    <source>
        <dbReference type="PROSITE" id="PS50268"/>
    </source>
</evidence>
<feature type="compositionally biased region" description="Polar residues" evidence="8">
    <location>
        <begin position="1494"/>
        <end position="1510"/>
    </location>
</feature>
<comment type="caution">
    <text evidence="12">The sequence shown here is derived from an EMBL/GenBank/DDBJ whole genome shotgun (WGS) entry which is preliminary data.</text>
</comment>
<feature type="disulfide bond" evidence="7">
    <location>
        <begin position="1200"/>
        <end position="1210"/>
    </location>
</feature>
<dbReference type="GO" id="GO:0005509">
    <property type="term" value="F:calcium ion binding"/>
    <property type="evidence" value="ECO:0007669"/>
    <property type="project" value="UniProtKB-UniRule"/>
</dbReference>
<dbReference type="GO" id="GO:0016342">
    <property type="term" value="C:catenin complex"/>
    <property type="evidence" value="ECO:0007669"/>
    <property type="project" value="TreeGrafter"/>
</dbReference>
<dbReference type="CDD" id="cd00110">
    <property type="entry name" value="LamG"/>
    <property type="match status" value="1"/>
</dbReference>
<feature type="transmembrane region" description="Helical" evidence="9">
    <location>
        <begin position="47"/>
        <end position="67"/>
    </location>
</feature>
<proteinExistence type="predicted"/>
<keyword evidence="2" id="KW-0677">Repeat</keyword>
<dbReference type="InterPro" id="IPR039808">
    <property type="entry name" value="Cadherin"/>
</dbReference>
<keyword evidence="13" id="KW-1185">Reference proteome</keyword>
<dbReference type="PROSITE" id="PS50268">
    <property type="entry name" value="CADHERIN_2"/>
    <property type="match status" value="6"/>
</dbReference>
<dbReference type="PANTHER" id="PTHR24027">
    <property type="entry name" value="CADHERIN-23"/>
    <property type="match status" value="1"/>
</dbReference>
<dbReference type="SMART" id="SM00112">
    <property type="entry name" value="CA"/>
    <property type="match status" value="4"/>
</dbReference>
<dbReference type="SUPFAM" id="SSF49899">
    <property type="entry name" value="Concanavalin A-like lectins/glucanases"/>
    <property type="match status" value="1"/>
</dbReference>
<dbReference type="InterPro" id="IPR015919">
    <property type="entry name" value="Cadherin-like_sf"/>
</dbReference>
<dbReference type="Pfam" id="PF00028">
    <property type="entry name" value="Cadherin"/>
    <property type="match status" value="2"/>
</dbReference>
<sequence>MQRFCEGQRSANLSLLKVYQVSVVGAPSARHLRFIQYPNVTLNRGRMIMVLELVIFLVGGYLGALVMQRFSADLPVLPDPTAIAIRIKEFFTLSVDELRHKYGGHELVVAAEGVNAAARALIMVQVTDVNDNPPVFLQPEQRLTVVEEDDRDLPATITRALDRDPPYGMSIWRLRVEVRDGKWQDESQEGITDLSHDYTGASTPRQVSWGHRNPDQGPDHTKRTAAALHLSDSRCTGGRCVSNKRKRDMSQQGISNRKTRVVAAPDDKDIHHQQGSTRAFWKRSRVDSEWLVTNSEAVREEGFGLPGEGKQSLTLCSSPCQHNNTSTHLDTGDSGSTTTFISGGDPITLVSAPEKPHRIHSDPSGHGVGLRERRDVSSPSSNSQQDDGGCSVMGTSLREISAGDGEGKVHVAETVVTVVVKDINDNAPVFPNATMLGQVQENVPAGSAVVVVSAWDADDATDGSNARLTYAIEKNVVDEASGAAIFSVEPDTGLVRTERCCLDREATPEYRLQVVAADGGGLKGTGTVVVRVVDQNDNPPRLARRSWEVEVQETPRAAPLANTTLLELTAVDKDASATLHYRVEPRSGLGWDMFGVRSSGSSGQLFALRSLDYEQESHRRGFKFRVQVTDQGPLGWEDLSHVDSAWVTVRVKDVNDNPPLFSHPHAHVSVREDAVRGTLLATLPAHDPDAGGQQSVQYSLEGGWDALDVDAYGNVTLRRQLDREAPGGDVSEALIVAVDGDHPPRSATATLTISVEDVNDCPPAILPPTLLHVTEGSPPSLLGVLKATDPDVWALGHGPPFTLSLAPTNPSHILSLINLKFDPRLDSGRGGAELWTAGAVDREQHRQLSVAVQVSDAQGLSATYHLTVLVDDLNDNPMKPATKAVYLWKTQGGGFDAPLGRVFVEDPDDWDLEDKEFEWAGPPHPLFTLQPHDGTIMASSSLREGRYELQFSVSDRAWQQRGVAANVTVTVRILTPEALAHAAPLVLTPITPTDLTRGWFPTEGGGLLGSLLKTVQEMVGALDYSIQVVSVYDGCSDLSTTSHLTPQRTPLSKPATLESSTPTSTCVWLSVKDTQGGYMNLVKLQGLLALHTRQSVVMMVDQCGKGWTDQEQNDVSCLVRARWRASKGNDVWVGSAPLQVGGLAQAPPRPEDHGWREAPTHHHLTGCLSRFTINTQVMDLGEVANSYDSVTSCPLQDTACPQYCGLRGRCVGGLQRPRCECDPGWTGSGCSTPTVPARFKASSYLKVALSFSPDPWTVRVQVRLRLRGARSAQLQAGVPCATVSGAGWAAQRVCVERRPLGDGTWHTVAVERHGHNLLVSVDDGDGWRRNETLASLTIPGVEGPPPPLTVDKHNGVTVGGLPEFTTVDLVTVHDDLQDTVISVVLSLGLRRFRRGRENLAEPCGQGCSGIVTAEKSEAGSDGIQLELINLKSSKVLSNHMENNQETETVFPCTGIGTCRDMVNLSQAVDLHEMPFRTLANPQRSPTPSRRGCSVGTSSHCQQSDAQPCRS</sequence>
<evidence type="ECO:0000256" key="8">
    <source>
        <dbReference type="SAM" id="MobiDB-lite"/>
    </source>
</evidence>
<dbReference type="PROSITE" id="PS00232">
    <property type="entry name" value="CADHERIN_1"/>
    <property type="match status" value="2"/>
</dbReference>
<keyword evidence="9" id="KW-1133">Transmembrane helix</keyword>
<feature type="domain" description="Cadherin" evidence="11">
    <location>
        <begin position="400"/>
        <end position="430"/>
    </location>
</feature>
<evidence type="ECO:0000259" key="10">
    <source>
        <dbReference type="PROSITE" id="PS50026"/>
    </source>
</evidence>
<keyword evidence="7" id="KW-0245">EGF-like domain</keyword>
<feature type="domain" description="EGF-like" evidence="10">
    <location>
        <begin position="1196"/>
        <end position="1231"/>
    </location>
</feature>
<evidence type="ECO:0000256" key="5">
    <source>
        <dbReference type="ARBA" id="ARBA00023157"/>
    </source>
</evidence>
<feature type="region of interest" description="Disordered" evidence="8">
    <location>
        <begin position="1477"/>
        <end position="1510"/>
    </location>
</feature>
<dbReference type="GO" id="GO:0016477">
    <property type="term" value="P:cell migration"/>
    <property type="evidence" value="ECO:0007669"/>
    <property type="project" value="TreeGrafter"/>
</dbReference>
<feature type="compositionally biased region" description="Polar residues" evidence="8">
    <location>
        <begin position="326"/>
        <end position="341"/>
    </location>
</feature>
<dbReference type="PROSITE" id="PS01186">
    <property type="entry name" value="EGF_2"/>
    <property type="match status" value="1"/>
</dbReference>
<feature type="domain" description="Cadherin" evidence="11">
    <location>
        <begin position="543"/>
        <end position="661"/>
    </location>
</feature>
<dbReference type="SUPFAM" id="SSF49313">
    <property type="entry name" value="Cadherin-like"/>
    <property type="match status" value="6"/>
</dbReference>
<feature type="compositionally biased region" description="Polar residues" evidence="8">
    <location>
        <begin position="377"/>
        <end position="386"/>
    </location>
</feature>
<feature type="compositionally biased region" description="Basic and acidic residues" evidence="8">
    <location>
        <begin position="212"/>
        <end position="222"/>
    </location>
</feature>
<dbReference type="Proteomes" id="UP000324222">
    <property type="component" value="Unassembled WGS sequence"/>
</dbReference>
<dbReference type="CDD" id="cd11304">
    <property type="entry name" value="Cadherin_repeat"/>
    <property type="match status" value="4"/>
</dbReference>
<evidence type="ECO:0000256" key="6">
    <source>
        <dbReference type="PROSITE-ProRule" id="PRU00043"/>
    </source>
</evidence>
<gene>
    <name evidence="12" type="primary">CadN_17</name>
    <name evidence="12" type="ORF">E2C01_001695</name>
</gene>
<feature type="domain" description="Cadherin" evidence="11">
    <location>
        <begin position="662"/>
        <end position="765"/>
    </location>
</feature>
<dbReference type="PROSITE" id="PS00022">
    <property type="entry name" value="EGF_1"/>
    <property type="match status" value="1"/>
</dbReference>
<feature type="region of interest" description="Disordered" evidence="8">
    <location>
        <begin position="194"/>
        <end position="222"/>
    </location>
</feature>
<feature type="compositionally biased region" description="Basic and acidic residues" evidence="8">
    <location>
        <begin position="354"/>
        <end position="376"/>
    </location>
</feature>
<feature type="disulfide bond" evidence="7">
    <location>
        <begin position="1221"/>
        <end position="1230"/>
    </location>
</feature>
<feature type="domain" description="Cadherin" evidence="11">
    <location>
        <begin position="431"/>
        <end position="542"/>
    </location>
</feature>
<dbReference type="InterPro" id="IPR013320">
    <property type="entry name" value="ConA-like_dom_sf"/>
</dbReference>
<comment type="caution">
    <text evidence="7">Lacks conserved residue(s) required for the propagation of feature annotation.</text>
</comment>
<keyword evidence="9" id="KW-0812">Transmembrane</keyword>
<accession>A0A5B7CHB5</accession>
<evidence type="ECO:0000313" key="13">
    <source>
        <dbReference type="Proteomes" id="UP000324222"/>
    </source>
</evidence>
<feature type="domain" description="Cadherin" evidence="11">
    <location>
        <begin position="765"/>
        <end position="882"/>
    </location>
</feature>
<keyword evidence="4 9" id="KW-0472">Membrane</keyword>
<dbReference type="PROSITE" id="PS50026">
    <property type="entry name" value="EGF_3"/>
    <property type="match status" value="1"/>
</dbReference>
<feature type="region of interest" description="Disordered" evidence="8">
    <location>
        <begin position="326"/>
        <end position="345"/>
    </location>
</feature>
<dbReference type="InterPro" id="IPR001791">
    <property type="entry name" value="Laminin_G"/>
</dbReference>
<dbReference type="InterPro" id="IPR020894">
    <property type="entry name" value="Cadherin_CS"/>
</dbReference>
<dbReference type="FunFam" id="2.60.40.60:FF:000112">
    <property type="entry name" value="neural-cadherin isoform X1"/>
    <property type="match status" value="1"/>
</dbReference>
<dbReference type="GO" id="GO:0007156">
    <property type="term" value="P:homophilic cell adhesion via plasma membrane adhesion molecules"/>
    <property type="evidence" value="ECO:0007669"/>
    <property type="project" value="InterPro"/>
</dbReference>
<dbReference type="GO" id="GO:0031175">
    <property type="term" value="P:neuron projection development"/>
    <property type="evidence" value="ECO:0007669"/>
    <property type="project" value="TreeGrafter"/>
</dbReference>
<name>A0A5B7CHB5_PORTR</name>
<dbReference type="OrthoDB" id="6363789at2759"/>
<keyword evidence="3 6" id="KW-0106">Calcium</keyword>
<organism evidence="12 13">
    <name type="scientific">Portunus trituberculatus</name>
    <name type="common">Swimming crab</name>
    <name type="synonym">Neptunus trituberculatus</name>
    <dbReference type="NCBI Taxonomy" id="210409"/>
    <lineage>
        <taxon>Eukaryota</taxon>
        <taxon>Metazoa</taxon>
        <taxon>Ecdysozoa</taxon>
        <taxon>Arthropoda</taxon>
        <taxon>Crustacea</taxon>
        <taxon>Multicrustacea</taxon>
        <taxon>Malacostraca</taxon>
        <taxon>Eumalacostraca</taxon>
        <taxon>Eucarida</taxon>
        <taxon>Decapoda</taxon>
        <taxon>Pleocyemata</taxon>
        <taxon>Brachyura</taxon>
        <taxon>Eubrachyura</taxon>
        <taxon>Portunoidea</taxon>
        <taxon>Portunidae</taxon>
        <taxon>Portuninae</taxon>
        <taxon>Portunus</taxon>
    </lineage>
</organism>
<dbReference type="GO" id="GO:0008013">
    <property type="term" value="F:beta-catenin binding"/>
    <property type="evidence" value="ECO:0007669"/>
    <property type="project" value="TreeGrafter"/>
</dbReference>
<evidence type="ECO:0000256" key="1">
    <source>
        <dbReference type="ARBA" id="ARBA00004370"/>
    </source>
</evidence>
<dbReference type="PANTHER" id="PTHR24027:SF438">
    <property type="entry name" value="CADHERIN 23"/>
    <property type="match status" value="1"/>
</dbReference>
<dbReference type="GO" id="GO:0045296">
    <property type="term" value="F:cadherin binding"/>
    <property type="evidence" value="ECO:0007669"/>
    <property type="project" value="TreeGrafter"/>
</dbReference>
<dbReference type="InterPro" id="IPR000742">
    <property type="entry name" value="EGF"/>
</dbReference>
<evidence type="ECO:0000313" key="12">
    <source>
        <dbReference type="EMBL" id="MPC09092.1"/>
    </source>
</evidence>
<dbReference type="GO" id="GO:0007163">
    <property type="term" value="P:establishment or maintenance of cell polarity"/>
    <property type="evidence" value="ECO:0007669"/>
    <property type="project" value="UniProtKB-ARBA"/>
</dbReference>
<comment type="subcellular location">
    <subcellularLocation>
        <location evidence="1">Membrane</location>
    </subcellularLocation>
</comment>
<dbReference type="Gene3D" id="2.60.40.60">
    <property type="entry name" value="Cadherins"/>
    <property type="match status" value="4"/>
</dbReference>
<protein>
    <submittedName>
        <fullName evidence="12">Neural-cadherin</fullName>
    </submittedName>
</protein>
<dbReference type="EMBL" id="VSRR010000055">
    <property type="protein sequence ID" value="MPC09092.1"/>
    <property type="molecule type" value="Genomic_DNA"/>
</dbReference>